<dbReference type="InterPro" id="IPR021131">
    <property type="entry name" value="Ribosomal_uL15/eL18"/>
</dbReference>
<evidence type="ECO:0000259" key="5">
    <source>
        <dbReference type="Pfam" id="PF17135"/>
    </source>
</evidence>
<keyword evidence="7" id="KW-1185">Reference proteome</keyword>
<feature type="region of interest" description="Disordered" evidence="4">
    <location>
        <begin position="148"/>
        <end position="185"/>
    </location>
</feature>
<dbReference type="GO" id="GO:0022625">
    <property type="term" value="C:cytosolic large ribosomal subunit"/>
    <property type="evidence" value="ECO:0007669"/>
    <property type="project" value="TreeGrafter"/>
</dbReference>
<dbReference type="PANTHER" id="PTHR10934">
    <property type="entry name" value="60S RIBOSOMAL PROTEIN L18"/>
    <property type="match status" value="1"/>
</dbReference>
<sequence>MGIDLIAGGRRKKAKRTAPKSKNVYIKLLVQLYRYLARRAGGEFNAKVLHRLMMSRTNRPPLGLRRLATFMKDSNKIAVTVGTVTDDNRMQEVPKMRVCALHFTEMARARIIKAGGECMTFDQLAIQHPTGDGAVLFRGAKNARTAHKHFGVPGVPHSKTRPYVRSKGRKFEKARGRRQSRGFKV</sequence>
<dbReference type="GO" id="GO:0006412">
    <property type="term" value="P:translation"/>
    <property type="evidence" value="ECO:0007669"/>
    <property type="project" value="InterPro"/>
</dbReference>
<dbReference type="OrthoDB" id="6353017at2759"/>
<comment type="similarity">
    <text evidence="1">Belongs to the eukaryotic ribosomal protein eL18 family.</text>
</comment>
<comment type="caution">
    <text evidence="6">The sequence shown here is derived from an EMBL/GenBank/DDBJ whole genome shotgun (WGS) entry which is preliminary data.</text>
</comment>
<evidence type="ECO:0000256" key="4">
    <source>
        <dbReference type="SAM" id="MobiDB-lite"/>
    </source>
</evidence>
<keyword evidence="2" id="KW-0689">Ribosomal protein</keyword>
<evidence type="ECO:0000313" key="7">
    <source>
        <dbReference type="Proteomes" id="UP000708148"/>
    </source>
</evidence>
<protein>
    <recommendedName>
        <fullName evidence="5">Large ribosomal subunit protein uL15/eL18 domain-containing protein</fullName>
    </recommendedName>
</protein>
<dbReference type="PANTHER" id="PTHR10934:SF2">
    <property type="entry name" value="LARGE RIBOSOMAL SUBUNIT PROTEIN EL18"/>
    <property type="match status" value="1"/>
</dbReference>
<gene>
    <name evidence="6" type="ORF">OSTQU699_LOCUS2624</name>
</gene>
<dbReference type="SUPFAM" id="SSF52080">
    <property type="entry name" value="Ribosomal proteins L15p and L18e"/>
    <property type="match status" value="1"/>
</dbReference>
<evidence type="ECO:0000256" key="1">
    <source>
        <dbReference type="ARBA" id="ARBA00006815"/>
    </source>
</evidence>
<accession>A0A8S1IQ58</accession>
<dbReference type="FunFam" id="3.100.10.10:FF:000001">
    <property type="entry name" value="60S ribosomal protein L18"/>
    <property type="match status" value="1"/>
</dbReference>
<dbReference type="Gene3D" id="3.100.10.10">
    <property type="match status" value="1"/>
</dbReference>
<dbReference type="InterPro" id="IPR000039">
    <property type="entry name" value="Ribosomal_eL18"/>
</dbReference>
<name>A0A8S1IQ58_9CHLO</name>
<dbReference type="GO" id="GO:0003723">
    <property type="term" value="F:RNA binding"/>
    <property type="evidence" value="ECO:0007669"/>
    <property type="project" value="TreeGrafter"/>
</dbReference>
<dbReference type="Proteomes" id="UP000708148">
    <property type="component" value="Unassembled WGS sequence"/>
</dbReference>
<organism evidence="6 7">
    <name type="scientific">Ostreobium quekettii</name>
    <dbReference type="NCBI Taxonomy" id="121088"/>
    <lineage>
        <taxon>Eukaryota</taxon>
        <taxon>Viridiplantae</taxon>
        <taxon>Chlorophyta</taxon>
        <taxon>core chlorophytes</taxon>
        <taxon>Ulvophyceae</taxon>
        <taxon>TCBD clade</taxon>
        <taxon>Bryopsidales</taxon>
        <taxon>Ostreobineae</taxon>
        <taxon>Ostreobiaceae</taxon>
        <taxon>Ostreobium</taxon>
    </lineage>
</organism>
<dbReference type="InterPro" id="IPR036227">
    <property type="entry name" value="Ribosomal_uL15/eL18_sf"/>
</dbReference>
<dbReference type="Pfam" id="PF17135">
    <property type="entry name" value="Ribosomal_L18"/>
    <property type="match status" value="1"/>
</dbReference>
<feature type="compositionally biased region" description="Basic residues" evidence="4">
    <location>
        <begin position="175"/>
        <end position="185"/>
    </location>
</feature>
<dbReference type="AlphaFoldDB" id="A0A8S1IQ58"/>
<dbReference type="EMBL" id="CAJHUC010000632">
    <property type="protein sequence ID" value="CAD7697263.1"/>
    <property type="molecule type" value="Genomic_DNA"/>
</dbReference>
<evidence type="ECO:0000313" key="6">
    <source>
        <dbReference type="EMBL" id="CAD7697263.1"/>
    </source>
</evidence>
<keyword evidence="3" id="KW-0687">Ribonucleoprotein</keyword>
<proteinExistence type="inferred from homology"/>
<reference evidence="6" key="1">
    <citation type="submission" date="2020-12" db="EMBL/GenBank/DDBJ databases">
        <authorList>
            <person name="Iha C."/>
        </authorList>
    </citation>
    <scope>NUCLEOTIDE SEQUENCE</scope>
</reference>
<evidence type="ECO:0000256" key="2">
    <source>
        <dbReference type="ARBA" id="ARBA00022980"/>
    </source>
</evidence>
<feature type="compositionally biased region" description="Basic residues" evidence="4">
    <location>
        <begin position="158"/>
        <end position="168"/>
    </location>
</feature>
<evidence type="ECO:0000256" key="3">
    <source>
        <dbReference type="ARBA" id="ARBA00023274"/>
    </source>
</evidence>
<dbReference type="GO" id="GO:0003735">
    <property type="term" value="F:structural constituent of ribosome"/>
    <property type="evidence" value="ECO:0007669"/>
    <property type="project" value="InterPro"/>
</dbReference>
<feature type="domain" description="Large ribosomal subunit protein uL15/eL18" evidence="5">
    <location>
        <begin position="2"/>
        <end position="185"/>
    </location>
</feature>